<keyword evidence="1" id="KW-0812">Transmembrane</keyword>
<protein>
    <submittedName>
        <fullName evidence="2">Uncharacterized protein</fullName>
    </submittedName>
</protein>
<gene>
    <name evidence="2" type="ORF">Cco03nite_15380</name>
</gene>
<sequence>MSDVDLQKALAWAVVVVAVVFLVWQGIADARKDRAQRRSTVAGKDIVYRGSGHSRLGGVWKGLILLWLGGNAAVSLLFVRYAPERWQVPVAAGTAIVAGILLLLAVLSFADQVRTEHVEGRVVQRRITYSGEDGQTRHHWIAVDDSRGATRIRGIAVSHAEYRRVVAGSTVRLHVTPRARRVKAIEVLAHPAAANEFPGEHAALFPHGVADLKVGPDRAAAFLGGPVEVVAVAVAVPGARRYVYVPVGTRLFGDSPGGPHLQVTEADTPDAAAGVDRLAAQRGGKQPRWRPGERGVIDYGSVAYVMSWGAGVLAVAGRSDPDTSVGVRNLAHTLKPPRS</sequence>
<proteinExistence type="predicted"/>
<keyword evidence="1" id="KW-0472">Membrane</keyword>
<name>A0A8J3KLL1_9ACTN</name>
<dbReference type="AlphaFoldDB" id="A0A8J3KLL1"/>
<keyword evidence="3" id="KW-1185">Reference proteome</keyword>
<organism evidence="2 3">
    <name type="scientific">Catellatospora coxensis</name>
    <dbReference type="NCBI Taxonomy" id="310354"/>
    <lineage>
        <taxon>Bacteria</taxon>
        <taxon>Bacillati</taxon>
        <taxon>Actinomycetota</taxon>
        <taxon>Actinomycetes</taxon>
        <taxon>Micromonosporales</taxon>
        <taxon>Micromonosporaceae</taxon>
        <taxon>Catellatospora</taxon>
    </lineage>
</organism>
<dbReference type="EMBL" id="BONI01000009">
    <property type="protein sequence ID" value="GIG04838.1"/>
    <property type="molecule type" value="Genomic_DNA"/>
</dbReference>
<evidence type="ECO:0000256" key="1">
    <source>
        <dbReference type="SAM" id="Phobius"/>
    </source>
</evidence>
<evidence type="ECO:0000313" key="3">
    <source>
        <dbReference type="Proteomes" id="UP000630887"/>
    </source>
</evidence>
<feature type="transmembrane region" description="Helical" evidence="1">
    <location>
        <begin position="63"/>
        <end position="82"/>
    </location>
</feature>
<evidence type="ECO:0000313" key="2">
    <source>
        <dbReference type="EMBL" id="GIG04838.1"/>
    </source>
</evidence>
<comment type="caution">
    <text evidence="2">The sequence shown here is derived from an EMBL/GenBank/DDBJ whole genome shotgun (WGS) entry which is preliminary data.</text>
</comment>
<feature type="transmembrane region" description="Helical" evidence="1">
    <location>
        <begin position="88"/>
        <end position="110"/>
    </location>
</feature>
<feature type="transmembrane region" description="Helical" evidence="1">
    <location>
        <begin position="6"/>
        <end position="28"/>
    </location>
</feature>
<reference evidence="2 3" key="1">
    <citation type="submission" date="2021-01" db="EMBL/GenBank/DDBJ databases">
        <title>Whole genome shotgun sequence of Catellatospora coxensis NBRC 107359.</title>
        <authorList>
            <person name="Komaki H."/>
            <person name="Tamura T."/>
        </authorList>
    </citation>
    <scope>NUCLEOTIDE SEQUENCE [LARGE SCALE GENOMIC DNA]</scope>
    <source>
        <strain evidence="2 3">NBRC 107359</strain>
    </source>
</reference>
<accession>A0A8J3KLL1</accession>
<dbReference type="Proteomes" id="UP000630887">
    <property type="component" value="Unassembled WGS sequence"/>
</dbReference>
<keyword evidence="1" id="KW-1133">Transmembrane helix</keyword>